<evidence type="ECO:0000256" key="3">
    <source>
        <dbReference type="ARBA" id="ARBA00022741"/>
    </source>
</evidence>
<dbReference type="SMART" id="SM00382">
    <property type="entry name" value="AAA"/>
    <property type="match status" value="1"/>
</dbReference>
<dbReference type="AlphaFoldDB" id="T1L219"/>
<dbReference type="InterPro" id="IPR003593">
    <property type="entry name" value="AAA+_ATPase"/>
</dbReference>
<dbReference type="GO" id="GO:0005524">
    <property type="term" value="F:ATP binding"/>
    <property type="evidence" value="ECO:0007669"/>
    <property type="project" value="UniProtKB-KW"/>
</dbReference>
<feature type="region of interest" description="Disordered" evidence="7">
    <location>
        <begin position="306"/>
        <end position="325"/>
    </location>
</feature>
<evidence type="ECO:0000256" key="5">
    <source>
        <dbReference type="ARBA" id="ARBA00022989"/>
    </source>
</evidence>
<dbReference type="GO" id="GO:0140359">
    <property type="term" value="F:ABC-type transporter activity"/>
    <property type="evidence" value="ECO:0007669"/>
    <property type="project" value="InterPro"/>
</dbReference>
<dbReference type="CDD" id="cd03230">
    <property type="entry name" value="ABC_DR_subfamily_A"/>
    <property type="match status" value="1"/>
</dbReference>
<dbReference type="InterPro" id="IPR013525">
    <property type="entry name" value="ABC2_TM"/>
</dbReference>
<keyword evidence="5 8" id="KW-1133">Transmembrane helix</keyword>
<keyword evidence="3" id="KW-0547">Nucleotide-binding</keyword>
<reference evidence="10" key="2">
    <citation type="submission" date="2015-06" db="UniProtKB">
        <authorList>
            <consortium name="EnsemblMetazoa"/>
        </authorList>
    </citation>
    <scope>IDENTIFICATION</scope>
</reference>
<gene>
    <name evidence="10" type="primary">107369561</name>
</gene>
<dbReference type="Gene3D" id="3.40.50.300">
    <property type="entry name" value="P-loop containing nucleotide triphosphate hydrolases"/>
    <property type="match status" value="1"/>
</dbReference>
<feature type="transmembrane region" description="Helical" evidence="8">
    <location>
        <begin position="608"/>
        <end position="631"/>
    </location>
</feature>
<reference evidence="11" key="1">
    <citation type="submission" date="2011-08" db="EMBL/GenBank/DDBJ databases">
        <authorList>
            <person name="Rombauts S."/>
        </authorList>
    </citation>
    <scope>NUCLEOTIDE SEQUENCE</scope>
    <source>
        <strain evidence="11">London</strain>
    </source>
</reference>
<feature type="transmembrane region" description="Helical" evidence="8">
    <location>
        <begin position="778"/>
        <end position="799"/>
    </location>
</feature>
<dbReference type="Pfam" id="PF12698">
    <property type="entry name" value="ABC2_membrane_3"/>
    <property type="match status" value="1"/>
</dbReference>
<evidence type="ECO:0000256" key="7">
    <source>
        <dbReference type="SAM" id="MobiDB-lite"/>
    </source>
</evidence>
<keyword evidence="11" id="KW-1185">Reference proteome</keyword>
<evidence type="ECO:0000256" key="6">
    <source>
        <dbReference type="ARBA" id="ARBA00023136"/>
    </source>
</evidence>
<dbReference type="PANTHER" id="PTHR43038:SF3">
    <property type="entry name" value="ABC TRANSPORTER G FAMILY MEMBER 20 ISOFORM X1"/>
    <property type="match status" value="1"/>
</dbReference>
<feature type="transmembrane region" description="Helical" evidence="8">
    <location>
        <begin position="715"/>
        <end position="737"/>
    </location>
</feature>
<dbReference type="PANTHER" id="PTHR43038">
    <property type="entry name" value="ATP-BINDING CASSETTE, SUB-FAMILY H, MEMBER 1"/>
    <property type="match status" value="1"/>
</dbReference>
<feature type="compositionally biased region" description="Low complexity" evidence="7">
    <location>
        <begin position="377"/>
        <end position="399"/>
    </location>
</feature>
<evidence type="ECO:0000256" key="2">
    <source>
        <dbReference type="ARBA" id="ARBA00022692"/>
    </source>
</evidence>
<dbReference type="OMA" id="SISCAIM"/>
<dbReference type="eggNOG" id="KOG0059">
    <property type="taxonomic scope" value="Eukaryota"/>
</dbReference>
<dbReference type="KEGG" id="tut:107369561"/>
<organism evidence="10 11">
    <name type="scientific">Tetranychus urticae</name>
    <name type="common">Two-spotted spider mite</name>
    <dbReference type="NCBI Taxonomy" id="32264"/>
    <lineage>
        <taxon>Eukaryota</taxon>
        <taxon>Metazoa</taxon>
        <taxon>Ecdysozoa</taxon>
        <taxon>Arthropoda</taxon>
        <taxon>Chelicerata</taxon>
        <taxon>Arachnida</taxon>
        <taxon>Acari</taxon>
        <taxon>Acariformes</taxon>
        <taxon>Trombidiformes</taxon>
        <taxon>Prostigmata</taxon>
        <taxon>Eleutherengona</taxon>
        <taxon>Raphignathae</taxon>
        <taxon>Tetranychoidea</taxon>
        <taxon>Tetranychidae</taxon>
        <taxon>Tetranychus</taxon>
    </lineage>
</organism>
<feature type="domain" description="ABC transporter" evidence="9">
    <location>
        <begin position="11"/>
        <end position="243"/>
    </location>
</feature>
<evidence type="ECO:0000256" key="8">
    <source>
        <dbReference type="SAM" id="Phobius"/>
    </source>
</evidence>
<proteinExistence type="predicted"/>
<dbReference type="SUPFAM" id="SSF52540">
    <property type="entry name" value="P-loop containing nucleoside triphosphate hydrolases"/>
    <property type="match status" value="1"/>
</dbReference>
<dbReference type="GO" id="GO:0016020">
    <property type="term" value="C:membrane"/>
    <property type="evidence" value="ECO:0007669"/>
    <property type="project" value="UniProtKB-SubCell"/>
</dbReference>
<evidence type="ECO:0000259" key="9">
    <source>
        <dbReference type="PROSITE" id="PS50893"/>
    </source>
</evidence>
<dbReference type="OrthoDB" id="10255969at2759"/>
<dbReference type="PROSITE" id="PS50893">
    <property type="entry name" value="ABC_TRANSPORTER_2"/>
    <property type="match status" value="1"/>
</dbReference>
<protein>
    <recommendedName>
        <fullName evidence="9">ABC transporter domain-containing protein</fullName>
    </recommendedName>
</protein>
<name>T1L219_TETUR</name>
<keyword evidence="6 8" id="KW-0472">Membrane</keyword>
<evidence type="ECO:0000313" key="10">
    <source>
        <dbReference type="EnsemblMetazoa" id="tetur32g01710.1"/>
    </source>
</evidence>
<dbReference type="HOGENOM" id="CLU_014367_1_0_1"/>
<feature type="transmembrane region" description="Helical" evidence="8">
    <location>
        <begin position="652"/>
        <end position="678"/>
    </location>
</feature>
<evidence type="ECO:0000256" key="4">
    <source>
        <dbReference type="ARBA" id="ARBA00022840"/>
    </source>
</evidence>
<dbReference type="InterPro" id="IPR003439">
    <property type="entry name" value="ABC_transporter-like_ATP-bd"/>
</dbReference>
<evidence type="ECO:0000256" key="1">
    <source>
        <dbReference type="ARBA" id="ARBA00004141"/>
    </source>
</evidence>
<evidence type="ECO:0000313" key="11">
    <source>
        <dbReference type="Proteomes" id="UP000015104"/>
    </source>
</evidence>
<comment type="subcellular location">
    <subcellularLocation>
        <location evidence="1">Membrane</location>
        <topology evidence="1">Multi-pass membrane protein</topology>
    </subcellularLocation>
</comment>
<sequence>MEEEEIVAVKVRKLQVSYGPKIARNVVLNDVNITIPMGRIYGLLGPSGCGKTTLLKCIMGCRLPDQGDISIFGCNVNSPESGVPGVGVGFMPQDIALHDDLTVEEMLIYFGNLYLMPPKILCQQINLLLKLFDIPDRHQYIGTLSGGQKRRVSLMSALIHRPRLLILDEPTVGVDPALRERIWKFLVQLTVEEKITVIITTHYIEECRRADLVGFMDKGNVLVEGPPKDLMEKYSCKSLEEVLFRICVSKRLKKSKRSKNQVCDKSDISDDDDDYLNFPKETISNYPMSIDSVKMVRLDNQNTHNTSEIKEHNQSNGNGESTSSKDIHIESSCNEQFDETISCEVLPSDGNNNSNDKANSQVNVPKLALFSQCRSSASSNSSDSSSTSSLNSPLSSSPAPMADEVDDWTMRFRCLVWRQLIQNVRRPEPTMGRIIVPLLVVITYCACIGGTPEGLKMGIINRENCSALAPGEPCLSLRLLQQFNSFVFNKIPYESVTKAREDVKSRNLWGYMVIRSNFSSSIILKTRFAEKEFDKVANDSIVKIHGDITGKILMITVEVTIDEIYQDFIFAALRDKGLNPFVGQLPIKLQKTIFGEKQKVDYLGVRGFGGPGLIVIITYSISCAIMVLVIITDKTDGMFERNYAAGVSIGQIIISHVTTQFLFSSISTCIIFFLSIYLLEIPCKGSPLEALGLLLLQCLAGIGTGLLVASALPTLSACAVVCNAILLGSFTLSGVLWTNTTLPYYAKWATMYLPATLPAEGLRTIMTRGLPASTPVAYQGYLITLAWIVGLHLASYKVLAFVKR</sequence>
<keyword evidence="2 8" id="KW-0812">Transmembrane</keyword>
<dbReference type="EMBL" id="CAEY01000924">
    <property type="status" value="NOT_ANNOTATED_CDS"/>
    <property type="molecule type" value="Genomic_DNA"/>
</dbReference>
<dbReference type="InterPro" id="IPR027417">
    <property type="entry name" value="P-loop_NTPase"/>
</dbReference>
<keyword evidence="4" id="KW-0067">ATP-binding</keyword>
<feature type="region of interest" description="Disordered" evidence="7">
    <location>
        <begin position="377"/>
        <end position="402"/>
    </location>
</feature>
<dbReference type="Proteomes" id="UP000015104">
    <property type="component" value="Unassembled WGS sequence"/>
</dbReference>
<dbReference type="EnsemblMetazoa" id="tetur32g01710.1">
    <property type="protein sequence ID" value="tetur32g01710.1"/>
    <property type="gene ID" value="tetur32g01710"/>
</dbReference>
<dbReference type="Pfam" id="PF00005">
    <property type="entry name" value="ABC_tran"/>
    <property type="match status" value="1"/>
</dbReference>
<accession>T1L219</accession>
<feature type="transmembrane region" description="Helical" evidence="8">
    <location>
        <begin position="690"/>
        <end position="708"/>
    </location>
</feature>
<dbReference type="GO" id="GO:0016887">
    <property type="term" value="F:ATP hydrolysis activity"/>
    <property type="evidence" value="ECO:0007669"/>
    <property type="project" value="InterPro"/>
</dbReference>